<reference evidence="5" key="2">
    <citation type="submission" date="2025-09" db="UniProtKB">
        <authorList>
            <consortium name="Ensembl"/>
        </authorList>
    </citation>
    <scope>IDENTIFICATION</scope>
</reference>
<keyword evidence="6" id="KW-1185">Reference proteome</keyword>
<dbReference type="InterPro" id="IPR013106">
    <property type="entry name" value="Ig_V-set"/>
</dbReference>
<dbReference type="CDD" id="cd05713">
    <property type="entry name" value="IgV_MOG_like"/>
    <property type="match status" value="1"/>
</dbReference>
<protein>
    <recommendedName>
        <fullName evidence="4">Ig-like domain-containing protein</fullName>
    </recommendedName>
</protein>
<dbReference type="Proteomes" id="UP000472274">
    <property type="component" value="Unplaced"/>
</dbReference>
<dbReference type="GO" id="GO:0050852">
    <property type="term" value="P:T cell receptor signaling pathway"/>
    <property type="evidence" value="ECO:0007669"/>
    <property type="project" value="TreeGrafter"/>
</dbReference>
<dbReference type="InterPro" id="IPR050504">
    <property type="entry name" value="IgSF_BTN/MOG"/>
</dbReference>
<name>A0A674JGJ5_9SAUR</name>
<reference evidence="5" key="1">
    <citation type="submission" date="2025-08" db="UniProtKB">
        <authorList>
            <consortium name="Ensembl"/>
        </authorList>
    </citation>
    <scope>IDENTIFICATION</scope>
</reference>
<dbReference type="InterPro" id="IPR007110">
    <property type="entry name" value="Ig-like_dom"/>
</dbReference>
<dbReference type="AlphaFoldDB" id="A0A674JGJ5"/>
<dbReference type="GO" id="GO:0001817">
    <property type="term" value="P:regulation of cytokine production"/>
    <property type="evidence" value="ECO:0007669"/>
    <property type="project" value="TreeGrafter"/>
</dbReference>
<evidence type="ECO:0000259" key="4">
    <source>
        <dbReference type="PROSITE" id="PS50835"/>
    </source>
</evidence>
<keyword evidence="2" id="KW-0472">Membrane</keyword>
<evidence type="ECO:0000256" key="1">
    <source>
        <dbReference type="ARBA" id="ARBA00004370"/>
    </source>
</evidence>
<dbReference type="SMART" id="SM00406">
    <property type="entry name" value="IGv"/>
    <property type="match status" value="1"/>
</dbReference>
<dbReference type="Gene3D" id="2.60.40.10">
    <property type="entry name" value="Immunoglobulins"/>
    <property type="match status" value="1"/>
</dbReference>
<dbReference type="FunFam" id="2.60.40.10:FF:000208">
    <property type="entry name" value="Butyrophilin subfamily 1 member A1"/>
    <property type="match status" value="1"/>
</dbReference>
<organism evidence="5 6">
    <name type="scientific">Terrapene triunguis</name>
    <name type="common">Three-toed box turtle</name>
    <dbReference type="NCBI Taxonomy" id="2587831"/>
    <lineage>
        <taxon>Eukaryota</taxon>
        <taxon>Metazoa</taxon>
        <taxon>Chordata</taxon>
        <taxon>Craniata</taxon>
        <taxon>Vertebrata</taxon>
        <taxon>Euteleostomi</taxon>
        <taxon>Archelosauria</taxon>
        <taxon>Testudinata</taxon>
        <taxon>Testudines</taxon>
        <taxon>Cryptodira</taxon>
        <taxon>Durocryptodira</taxon>
        <taxon>Testudinoidea</taxon>
        <taxon>Emydidae</taxon>
        <taxon>Terrapene</taxon>
    </lineage>
</organism>
<comment type="subcellular location">
    <subcellularLocation>
        <location evidence="1">Membrane</location>
    </subcellularLocation>
</comment>
<dbReference type="InterPro" id="IPR036179">
    <property type="entry name" value="Ig-like_dom_sf"/>
</dbReference>
<evidence type="ECO:0000313" key="6">
    <source>
        <dbReference type="Proteomes" id="UP000472274"/>
    </source>
</evidence>
<proteinExistence type="predicted"/>
<dbReference type="Pfam" id="PF07686">
    <property type="entry name" value="V-set"/>
    <property type="match status" value="1"/>
</dbReference>
<keyword evidence="3" id="KW-0393">Immunoglobulin domain</keyword>
<evidence type="ECO:0000256" key="3">
    <source>
        <dbReference type="ARBA" id="ARBA00023319"/>
    </source>
</evidence>
<evidence type="ECO:0000313" key="5">
    <source>
        <dbReference type="Ensembl" id="ENSTMTP00000019758.1"/>
    </source>
</evidence>
<dbReference type="InParanoid" id="A0A674JGJ5"/>
<dbReference type="PROSITE" id="PS50835">
    <property type="entry name" value="IG_LIKE"/>
    <property type="match status" value="1"/>
</dbReference>
<accession>A0A674JGJ5</accession>
<sequence length="175" mass="19744">MFLKVNMCLTPFTVTGPDYPVTAIVGEDIVLPCHLSPRMSAKNMEVRWFQSEFSSFVHLYQHGKDQYEQQMPEYHGRTELLQAGITDGNVALRIANIRPSDEGQYHCLVQDGVFYEEAVLELKVAGKPRSVRDECTRLSLGIGVGCMYLTSMFLPARVHMLTLMSRAIWPSGQSL</sequence>
<dbReference type="InterPro" id="IPR003599">
    <property type="entry name" value="Ig_sub"/>
</dbReference>
<dbReference type="PANTHER" id="PTHR24100:SF149">
    <property type="entry name" value="BG-LIKE ANTIGEN 1-RELATED"/>
    <property type="match status" value="1"/>
</dbReference>
<dbReference type="SUPFAM" id="SSF48726">
    <property type="entry name" value="Immunoglobulin"/>
    <property type="match status" value="1"/>
</dbReference>
<dbReference type="GO" id="GO:0009897">
    <property type="term" value="C:external side of plasma membrane"/>
    <property type="evidence" value="ECO:0007669"/>
    <property type="project" value="TreeGrafter"/>
</dbReference>
<dbReference type="PANTHER" id="PTHR24100">
    <property type="entry name" value="BUTYROPHILIN"/>
    <property type="match status" value="1"/>
</dbReference>
<dbReference type="GO" id="GO:0005102">
    <property type="term" value="F:signaling receptor binding"/>
    <property type="evidence" value="ECO:0007669"/>
    <property type="project" value="TreeGrafter"/>
</dbReference>
<dbReference type="SMART" id="SM00409">
    <property type="entry name" value="IG"/>
    <property type="match status" value="1"/>
</dbReference>
<dbReference type="GeneTree" id="ENSGT00940000153527"/>
<dbReference type="Ensembl" id="ENSTMTT00000020452.1">
    <property type="protein sequence ID" value="ENSTMTP00000019758.1"/>
    <property type="gene ID" value="ENSTMTG00000014509.1"/>
</dbReference>
<feature type="domain" description="Ig-like" evidence="4">
    <location>
        <begin position="11"/>
        <end position="125"/>
    </location>
</feature>
<dbReference type="InterPro" id="IPR013783">
    <property type="entry name" value="Ig-like_fold"/>
</dbReference>
<evidence type="ECO:0000256" key="2">
    <source>
        <dbReference type="ARBA" id="ARBA00023136"/>
    </source>
</evidence>